<comment type="caution">
    <text evidence="2">The sequence shown here is derived from an EMBL/GenBank/DDBJ whole genome shotgun (WGS) entry which is preliminary data.</text>
</comment>
<evidence type="ECO:0000256" key="1">
    <source>
        <dbReference type="SAM" id="MobiDB-lite"/>
    </source>
</evidence>
<feature type="compositionally biased region" description="Polar residues" evidence="1">
    <location>
        <begin position="148"/>
        <end position="161"/>
    </location>
</feature>
<sequence length="281" mass="31271">MLTNIGLIDLDLGVFPTDHQQEIPTLEWRNRPTKGPSCQLAASSSLHARAAAPHELSAAPQRRIAGGSPPPPEKRGKGREEEKGKKGGANGLKPSKPENSTRSLSRSQQECDTRHVAISKVLTRPLTDRQVPDHALRARAPDHASRMQAPQVNATPGTSPSHLRCRHVARSHSNNRNATQGPSPSQPEGDREHVAFRTRHPRLRRSQDQRWGTQNPRSYTKMRRESDTPERRDTDDCRGGHPRRDTNTSPSLDASVPSHPRRRTESRETGSYICSCYTCVN</sequence>
<feature type="compositionally biased region" description="Basic and acidic residues" evidence="1">
    <location>
        <begin position="126"/>
        <end position="145"/>
    </location>
</feature>
<keyword evidence="3" id="KW-1185">Reference proteome</keyword>
<proteinExistence type="predicted"/>
<reference evidence="2" key="1">
    <citation type="submission" date="2017-07" db="EMBL/GenBank/DDBJ databases">
        <title>Taro Niue Genome Assembly and Annotation.</title>
        <authorList>
            <person name="Atibalentja N."/>
            <person name="Keating K."/>
            <person name="Fields C.J."/>
        </authorList>
    </citation>
    <scope>NUCLEOTIDE SEQUENCE</scope>
    <source>
        <strain evidence="2">Niue_2</strain>
        <tissue evidence="2">Leaf</tissue>
    </source>
</reference>
<organism evidence="2 3">
    <name type="scientific">Colocasia esculenta</name>
    <name type="common">Wild taro</name>
    <name type="synonym">Arum esculentum</name>
    <dbReference type="NCBI Taxonomy" id="4460"/>
    <lineage>
        <taxon>Eukaryota</taxon>
        <taxon>Viridiplantae</taxon>
        <taxon>Streptophyta</taxon>
        <taxon>Embryophyta</taxon>
        <taxon>Tracheophyta</taxon>
        <taxon>Spermatophyta</taxon>
        <taxon>Magnoliopsida</taxon>
        <taxon>Liliopsida</taxon>
        <taxon>Araceae</taxon>
        <taxon>Aroideae</taxon>
        <taxon>Colocasieae</taxon>
        <taxon>Colocasia</taxon>
    </lineage>
</organism>
<feature type="compositionally biased region" description="Basic and acidic residues" evidence="1">
    <location>
        <begin position="222"/>
        <end position="246"/>
    </location>
</feature>
<accession>A0A843VKH4</accession>
<protein>
    <submittedName>
        <fullName evidence="2">Uncharacterized protein</fullName>
    </submittedName>
</protein>
<dbReference type="AlphaFoldDB" id="A0A843VKH4"/>
<evidence type="ECO:0000313" key="3">
    <source>
        <dbReference type="Proteomes" id="UP000652761"/>
    </source>
</evidence>
<feature type="compositionally biased region" description="Polar residues" evidence="1">
    <location>
        <begin position="209"/>
        <end position="218"/>
    </location>
</feature>
<feature type="non-terminal residue" evidence="2">
    <location>
        <position position="1"/>
    </location>
</feature>
<feature type="region of interest" description="Disordered" evidence="1">
    <location>
        <begin position="28"/>
        <end position="267"/>
    </location>
</feature>
<feature type="compositionally biased region" description="Low complexity" evidence="1">
    <location>
        <begin position="40"/>
        <end position="51"/>
    </location>
</feature>
<feature type="compositionally biased region" description="Polar residues" evidence="1">
    <location>
        <begin position="97"/>
        <end position="108"/>
    </location>
</feature>
<name>A0A843VKH4_COLES</name>
<evidence type="ECO:0000313" key="2">
    <source>
        <dbReference type="EMBL" id="MQL91869.1"/>
    </source>
</evidence>
<dbReference type="Proteomes" id="UP000652761">
    <property type="component" value="Unassembled WGS sequence"/>
</dbReference>
<feature type="compositionally biased region" description="Polar residues" evidence="1">
    <location>
        <begin position="171"/>
        <end position="183"/>
    </location>
</feature>
<dbReference type="EMBL" id="NMUH01001387">
    <property type="protein sequence ID" value="MQL91869.1"/>
    <property type="molecule type" value="Genomic_DNA"/>
</dbReference>
<feature type="compositionally biased region" description="Basic and acidic residues" evidence="1">
    <location>
        <begin position="72"/>
        <end position="85"/>
    </location>
</feature>
<gene>
    <name evidence="2" type="ORF">Taro_024481</name>
</gene>